<organism evidence="1 2">
    <name type="scientific">Yersinia kristensenii</name>
    <dbReference type="NCBI Taxonomy" id="28152"/>
    <lineage>
        <taxon>Bacteria</taxon>
        <taxon>Pseudomonadati</taxon>
        <taxon>Pseudomonadota</taxon>
        <taxon>Gammaproteobacteria</taxon>
        <taxon>Enterobacterales</taxon>
        <taxon>Yersiniaceae</taxon>
        <taxon>Yersinia</taxon>
    </lineage>
</organism>
<reference evidence="1 2" key="1">
    <citation type="submission" date="2015-03" db="EMBL/GenBank/DDBJ databases">
        <authorList>
            <person name="Murphy D."/>
        </authorList>
    </citation>
    <scope>NUCLEOTIDE SEQUENCE [LARGE SCALE GENOMIC DNA]</scope>
    <source>
        <strain evidence="1 2">FCF326</strain>
    </source>
</reference>
<dbReference type="AlphaFoldDB" id="A0A0T9L9X4"/>
<sequence length="90" mass="10467">MKSQRQFEAWINNKFKSPHLRKNADGSYVNTQMNGRWLIWQESRNNLVITIPAKLATFTQIRDEIIIFMEMQGIKVEIPNSSSAALEKTL</sequence>
<dbReference type="Pfam" id="PF26207">
    <property type="entry name" value="Phage_phiTE_015"/>
    <property type="match status" value="1"/>
</dbReference>
<evidence type="ECO:0000313" key="1">
    <source>
        <dbReference type="EMBL" id="CNE71693.1"/>
    </source>
</evidence>
<proteinExistence type="predicted"/>
<dbReference type="InterPro" id="IPR058601">
    <property type="entry name" value="Phage_phiTE_015-like"/>
</dbReference>
<evidence type="ECO:0000313" key="2">
    <source>
        <dbReference type="Proteomes" id="UP000045824"/>
    </source>
</evidence>
<dbReference type="EMBL" id="CPYI01000007">
    <property type="protein sequence ID" value="CNE71693.1"/>
    <property type="molecule type" value="Genomic_DNA"/>
</dbReference>
<dbReference type="Proteomes" id="UP000045824">
    <property type="component" value="Unassembled WGS sequence"/>
</dbReference>
<gene>
    <name evidence="1" type="ORF">ERS008491_02067</name>
</gene>
<accession>A0A0T9L9X4</accession>
<dbReference type="RefSeq" id="WP_050119409.1">
    <property type="nucleotide sequence ID" value="NZ_CAWMAB010000007.1"/>
</dbReference>
<name>A0A0T9L9X4_YERKR</name>
<protein>
    <submittedName>
        <fullName evidence="1">Uncharacterized protein</fullName>
    </submittedName>
</protein>